<dbReference type="InterPro" id="IPR036056">
    <property type="entry name" value="Fibrinogen-like_C"/>
</dbReference>
<dbReference type="InterPro" id="IPR014716">
    <property type="entry name" value="Fibrinogen_a/b/g_C_1"/>
</dbReference>
<accession>A0A8B7XN74</accession>
<dbReference type="InterPro" id="IPR002181">
    <property type="entry name" value="Fibrinogen_a/b/g_C_dom"/>
</dbReference>
<dbReference type="InterPro" id="IPR050373">
    <property type="entry name" value="Fibrinogen_C-term_domain"/>
</dbReference>
<dbReference type="OMA" id="NECYTAN"/>
<dbReference type="OrthoDB" id="9945370at2759"/>
<proteinExistence type="predicted"/>
<gene>
    <name evidence="4" type="primary">LOC110974243</name>
</gene>
<dbReference type="Proteomes" id="UP000694845">
    <property type="component" value="Unplaced"/>
</dbReference>
<dbReference type="PANTHER" id="PTHR19143">
    <property type="entry name" value="FIBRINOGEN/TENASCIN/ANGIOPOEITIN"/>
    <property type="match status" value="1"/>
</dbReference>
<evidence type="ECO:0000259" key="2">
    <source>
        <dbReference type="PROSITE" id="PS51406"/>
    </source>
</evidence>
<dbReference type="Gene3D" id="3.90.215.10">
    <property type="entry name" value="Gamma Fibrinogen, chain A, domain 1"/>
    <property type="match status" value="1"/>
</dbReference>
<dbReference type="GeneID" id="110974243"/>
<dbReference type="InterPro" id="IPR020837">
    <property type="entry name" value="Fibrinogen_CS"/>
</dbReference>
<organism evidence="3 4">
    <name type="scientific">Acanthaster planci</name>
    <name type="common">Crown-of-thorns starfish</name>
    <dbReference type="NCBI Taxonomy" id="133434"/>
    <lineage>
        <taxon>Eukaryota</taxon>
        <taxon>Metazoa</taxon>
        <taxon>Echinodermata</taxon>
        <taxon>Eleutherozoa</taxon>
        <taxon>Asterozoa</taxon>
        <taxon>Asteroidea</taxon>
        <taxon>Valvatacea</taxon>
        <taxon>Valvatida</taxon>
        <taxon>Acanthasteridae</taxon>
        <taxon>Acanthaster</taxon>
    </lineage>
</organism>
<dbReference type="PROSITE" id="PS51406">
    <property type="entry name" value="FIBRINOGEN_C_2"/>
    <property type="match status" value="1"/>
</dbReference>
<dbReference type="GO" id="GO:0005615">
    <property type="term" value="C:extracellular space"/>
    <property type="evidence" value="ECO:0007669"/>
    <property type="project" value="TreeGrafter"/>
</dbReference>
<dbReference type="SUPFAM" id="SSF56496">
    <property type="entry name" value="Fibrinogen C-terminal domain-like"/>
    <property type="match status" value="1"/>
</dbReference>
<dbReference type="PROSITE" id="PS00514">
    <property type="entry name" value="FIBRINOGEN_C_1"/>
    <property type="match status" value="1"/>
</dbReference>
<reference evidence="4" key="1">
    <citation type="submission" date="2025-08" db="UniProtKB">
        <authorList>
            <consortium name="RefSeq"/>
        </authorList>
    </citation>
    <scope>IDENTIFICATION</scope>
</reference>
<feature type="domain" description="Fibrinogen C-terminal" evidence="2">
    <location>
        <begin position="1"/>
        <end position="189"/>
    </location>
</feature>
<sequence>MYTCTCVSSQSKVFQFRHDGNDSFLRDWDDYRLGFTSPHGSILWLGNENLHRLTSSGSWVLGVLLVDWADEARSSFYWNFRVSDESQGYRLNIDSYLSIDGDAGDSLSMHNGAKFSTWDKDNDVSDVNCASLYSGGWWFTDCLDSNLNGEYFGTGNHTSALTNQGIIWSSWKGRHYSVRQTMMFLINNGSEVFV</sequence>
<dbReference type="RefSeq" id="XP_022081435.1">
    <property type="nucleotide sequence ID" value="XM_022225743.1"/>
</dbReference>
<name>A0A8B7XN74_ACAPL</name>
<dbReference type="SMART" id="SM00186">
    <property type="entry name" value="FBG"/>
    <property type="match status" value="1"/>
</dbReference>
<keyword evidence="3" id="KW-1185">Reference proteome</keyword>
<keyword evidence="1" id="KW-1015">Disulfide bond</keyword>
<dbReference type="KEGG" id="aplc:110974243"/>
<protein>
    <submittedName>
        <fullName evidence="4">Ficolin-1-like</fullName>
    </submittedName>
</protein>
<dbReference type="AlphaFoldDB" id="A0A8B7XN74"/>
<dbReference type="Pfam" id="PF00147">
    <property type="entry name" value="Fibrinogen_C"/>
    <property type="match status" value="1"/>
</dbReference>
<evidence type="ECO:0000313" key="3">
    <source>
        <dbReference type="Proteomes" id="UP000694845"/>
    </source>
</evidence>
<evidence type="ECO:0000313" key="4">
    <source>
        <dbReference type="RefSeq" id="XP_022081435.1"/>
    </source>
</evidence>
<evidence type="ECO:0000256" key="1">
    <source>
        <dbReference type="ARBA" id="ARBA00023157"/>
    </source>
</evidence>